<feature type="transmembrane region" description="Helical" evidence="7">
    <location>
        <begin position="230"/>
        <end position="250"/>
    </location>
</feature>
<sequence length="317" mass="34643">MLIKMKKILTTKWIVISIAVFCSILWGSAFPVLKISYTEMQMAADDTIAKIVLAGMRFLLAGLMLLVGLIIFQRKALSVTKRQVRFLVLFGVIQTALQYYFFYNGLANTSGMQGAILVSSGTFFTVIIAHFFYKNDRLDIAKTIGLVAGFAGIIVANWGQELQFSFQFKGEGFMIIAALTGAIGTIMAKEMAVGIHPFALTGYQLTIGSTLMLLLGLPQMQENAIVFTPLGWGLLIYSAILSAVAFALWYSILKYNKAGEISIYKFITPVSGALLSAMFIQGESLNMFIFGGLALVALGIVSINRKDKKVDKLKGTS</sequence>
<protein>
    <submittedName>
        <fullName evidence="9">DMT family transporter</fullName>
    </submittedName>
</protein>
<evidence type="ECO:0000313" key="9">
    <source>
        <dbReference type="EMBL" id="TXL65800.1"/>
    </source>
</evidence>
<evidence type="ECO:0000313" key="10">
    <source>
        <dbReference type="Proteomes" id="UP000321574"/>
    </source>
</evidence>
<keyword evidence="6 7" id="KW-0472">Membrane</keyword>
<feature type="transmembrane region" description="Helical" evidence="7">
    <location>
        <begin position="114"/>
        <end position="133"/>
    </location>
</feature>
<dbReference type="SUPFAM" id="SSF103481">
    <property type="entry name" value="Multidrug resistance efflux transporter EmrE"/>
    <property type="match status" value="2"/>
</dbReference>
<evidence type="ECO:0000256" key="4">
    <source>
        <dbReference type="ARBA" id="ARBA00022692"/>
    </source>
</evidence>
<feature type="transmembrane region" description="Helical" evidence="7">
    <location>
        <begin position="172"/>
        <end position="188"/>
    </location>
</feature>
<dbReference type="Pfam" id="PF00892">
    <property type="entry name" value="EamA"/>
    <property type="match status" value="2"/>
</dbReference>
<dbReference type="InterPro" id="IPR050638">
    <property type="entry name" value="AA-Vitamin_Transporters"/>
</dbReference>
<feature type="transmembrane region" description="Helical" evidence="7">
    <location>
        <begin position="12"/>
        <end position="31"/>
    </location>
</feature>
<keyword evidence="5 7" id="KW-1133">Transmembrane helix</keyword>
<evidence type="ECO:0000256" key="2">
    <source>
        <dbReference type="ARBA" id="ARBA00007362"/>
    </source>
</evidence>
<feature type="domain" description="EamA" evidence="8">
    <location>
        <begin position="169"/>
        <end position="304"/>
    </location>
</feature>
<dbReference type="InterPro" id="IPR000620">
    <property type="entry name" value="EamA_dom"/>
</dbReference>
<feature type="transmembrane region" description="Helical" evidence="7">
    <location>
        <begin position="51"/>
        <end position="72"/>
    </location>
</feature>
<name>A0A5C8NXH2_9BACI</name>
<dbReference type="PANTHER" id="PTHR32322">
    <property type="entry name" value="INNER MEMBRANE TRANSPORTER"/>
    <property type="match status" value="1"/>
</dbReference>
<reference evidence="9 10" key="1">
    <citation type="submission" date="2019-06" db="EMBL/GenBank/DDBJ databases">
        <title>Cerasibacillus sp. nov., isolated from maize field.</title>
        <authorList>
            <person name="Lin S.-Y."/>
            <person name="Tsai C.-F."/>
            <person name="Young C.-C."/>
        </authorList>
    </citation>
    <scope>NUCLEOTIDE SEQUENCE [LARGE SCALE GENOMIC DNA]</scope>
    <source>
        <strain evidence="9 10">CC-CFT480</strain>
    </source>
</reference>
<dbReference type="EMBL" id="VDUW01000003">
    <property type="protein sequence ID" value="TXL65800.1"/>
    <property type="molecule type" value="Genomic_DNA"/>
</dbReference>
<comment type="caution">
    <text evidence="9">The sequence shown here is derived from an EMBL/GenBank/DDBJ whole genome shotgun (WGS) entry which is preliminary data.</text>
</comment>
<evidence type="ECO:0000256" key="6">
    <source>
        <dbReference type="ARBA" id="ARBA00023136"/>
    </source>
</evidence>
<dbReference type="Proteomes" id="UP000321574">
    <property type="component" value="Unassembled WGS sequence"/>
</dbReference>
<comment type="subcellular location">
    <subcellularLocation>
        <location evidence="1">Cell membrane</location>
        <topology evidence="1">Multi-pass membrane protein</topology>
    </subcellularLocation>
</comment>
<evidence type="ECO:0000256" key="7">
    <source>
        <dbReference type="SAM" id="Phobius"/>
    </source>
</evidence>
<evidence type="ECO:0000256" key="5">
    <source>
        <dbReference type="ARBA" id="ARBA00022989"/>
    </source>
</evidence>
<dbReference type="AlphaFoldDB" id="A0A5C8NXH2"/>
<feature type="transmembrane region" description="Helical" evidence="7">
    <location>
        <begin position="262"/>
        <end position="281"/>
    </location>
</feature>
<gene>
    <name evidence="9" type="ORF">FHP05_06690</name>
</gene>
<feature type="transmembrane region" description="Helical" evidence="7">
    <location>
        <begin position="287"/>
        <end position="304"/>
    </location>
</feature>
<evidence type="ECO:0000259" key="8">
    <source>
        <dbReference type="Pfam" id="PF00892"/>
    </source>
</evidence>
<feature type="domain" description="EamA" evidence="8">
    <location>
        <begin position="15"/>
        <end position="157"/>
    </location>
</feature>
<keyword evidence="10" id="KW-1185">Reference proteome</keyword>
<dbReference type="GO" id="GO:0005886">
    <property type="term" value="C:plasma membrane"/>
    <property type="evidence" value="ECO:0007669"/>
    <property type="project" value="UniProtKB-SubCell"/>
</dbReference>
<comment type="similarity">
    <text evidence="2">Belongs to the EamA transporter family.</text>
</comment>
<feature type="transmembrane region" description="Helical" evidence="7">
    <location>
        <begin position="140"/>
        <end position="160"/>
    </location>
</feature>
<organism evidence="9 10">
    <name type="scientific">Cerasibacillus terrae</name>
    <dbReference type="NCBI Taxonomy" id="2498845"/>
    <lineage>
        <taxon>Bacteria</taxon>
        <taxon>Bacillati</taxon>
        <taxon>Bacillota</taxon>
        <taxon>Bacilli</taxon>
        <taxon>Bacillales</taxon>
        <taxon>Bacillaceae</taxon>
        <taxon>Cerasibacillus</taxon>
    </lineage>
</organism>
<proteinExistence type="inferred from homology"/>
<evidence type="ECO:0000256" key="1">
    <source>
        <dbReference type="ARBA" id="ARBA00004651"/>
    </source>
</evidence>
<evidence type="ECO:0000256" key="3">
    <source>
        <dbReference type="ARBA" id="ARBA00022475"/>
    </source>
</evidence>
<feature type="transmembrane region" description="Helical" evidence="7">
    <location>
        <begin position="200"/>
        <end position="218"/>
    </location>
</feature>
<accession>A0A5C8NXH2</accession>
<dbReference type="OrthoDB" id="3190463at2"/>
<dbReference type="PANTHER" id="PTHR32322:SF18">
    <property type="entry name" value="S-ADENOSYLMETHIONINE_S-ADENOSYLHOMOCYSTEINE TRANSPORTER"/>
    <property type="match status" value="1"/>
</dbReference>
<keyword evidence="4 7" id="KW-0812">Transmembrane</keyword>
<feature type="transmembrane region" description="Helical" evidence="7">
    <location>
        <begin position="84"/>
        <end position="102"/>
    </location>
</feature>
<dbReference type="InterPro" id="IPR037185">
    <property type="entry name" value="EmrE-like"/>
</dbReference>
<keyword evidence="3" id="KW-1003">Cell membrane</keyword>